<dbReference type="Pfam" id="PF13440">
    <property type="entry name" value="Polysacc_synt_3"/>
    <property type="match status" value="1"/>
</dbReference>
<dbReference type="PANTHER" id="PTHR30250:SF10">
    <property type="entry name" value="LIPOPOLYSACCHARIDE BIOSYNTHESIS PROTEIN WZXC"/>
    <property type="match status" value="1"/>
</dbReference>
<feature type="transmembrane region" description="Helical" evidence="7">
    <location>
        <begin position="385"/>
        <end position="404"/>
    </location>
</feature>
<feature type="transmembrane region" description="Helical" evidence="7">
    <location>
        <begin position="80"/>
        <end position="99"/>
    </location>
</feature>
<keyword evidence="4 7" id="KW-0812">Transmembrane</keyword>
<keyword evidence="5 7" id="KW-1133">Transmembrane helix</keyword>
<feature type="transmembrane region" description="Helical" evidence="7">
    <location>
        <begin position="453"/>
        <end position="473"/>
    </location>
</feature>
<comment type="similarity">
    <text evidence="2">Belongs to the polysaccharide synthase family.</text>
</comment>
<feature type="transmembrane region" description="Helical" evidence="7">
    <location>
        <begin position="111"/>
        <end position="135"/>
    </location>
</feature>
<sequence>MNLNRELKSAIVRSLLGKYSLYIFQLGSLAILSRIFTPEMFGVLATVQMLVMFFQLVTNSGLAPAIVYQQNITIDIRDGLYSFTLILAALLAFVFLFIGEALLNWLSLSEYHLLIYVLALAVFSSTLSIVPAASIQKDAQFIKMAQAEILSEVAAFSVCICLYFLNFEFIALAMKFALTPFFRMAFYYWMAGKTTLGRPKFGKQVNAIKLFYDFAKFQFLFQLVNFFSRNLDTILITKYFGVTTIGFYEKSYQIMRYPLQAFTFAITPALQPILTKYRDYPDKIESSYYQVCYRLALLGCAVSFILFWAASDVVYILFGPQWDKTAPILSLLAVSIPLQMVLSSTGGVYQALGKTNLQLVCGLFSAMTNVAAICIGVYFKDISLLCLLLVSAFCVNYLQCFYVLQYKVFSAKFNLHFGVISLLCFLPYFNLFFYTYNAQQTDSYLSAFQHSTLVSILGFGITLVVFVCTKNWFNRTVSIKTSL</sequence>
<keyword evidence="9" id="KW-1185">Reference proteome</keyword>
<feature type="transmembrane region" description="Helical" evidence="7">
    <location>
        <begin position="21"/>
        <end position="37"/>
    </location>
</feature>
<feature type="transmembrane region" description="Helical" evidence="7">
    <location>
        <begin position="413"/>
        <end position="433"/>
    </location>
</feature>
<feature type="transmembrane region" description="Helical" evidence="7">
    <location>
        <begin position="295"/>
        <end position="318"/>
    </location>
</feature>
<feature type="transmembrane region" description="Helical" evidence="7">
    <location>
        <begin position="359"/>
        <end position="379"/>
    </location>
</feature>
<evidence type="ECO:0000256" key="4">
    <source>
        <dbReference type="ARBA" id="ARBA00022692"/>
    </source>
</evidence>
<name>A0ABY7ANU9_9ALTE</name>
<keyword evidence="6 7" id="KW-0472">Membrane</keyword>
<comment type="subcellular location">
    <subcellularLocation>
        <location evidence="1">Cell membrane</location>
        <topology evidence="1">Multi-pass membrane protein</topology>
    </subcellularLocation>
</comment>
<dbReference type="EMBL" id="CP109965">
    <property type="protein sequence ID" value="WAJ70980.1"/>
    <property type="molecule type" value="Genomic_DNA"/>
</dbReference>
<organism evidence="8 9">
    <name type="scientific">Catenovulum adriaticum</name>
    <dbReference type="NCBI Taxonomy" id="2984846"/>
    <lineage>
        <taxon>Bacteria</taxon>
        <taxon>Pseudomonadati</taxon>
        <taxon>Pseudomonadota</taxon>
        <taxon>Gammaproteobacteria</taxon>
        <taxon>Alteromonadales</taxon>
        <taxon>Alteromonadaceae</taxon>
        <taxon>Catenovulum</taxon>
    </lineage>
</organism>
<evidence type="ECO:0000256" key="3">
    <source>
        <dbReference type="ARBA" id="ARBA00022475"/>
    </source>
</evidence>
<dbReference type="PANTHER" id="PTHR30250">
    <property type="entry name" value="PST FAMILY PREDICTED COLANIC ACID TRANSPORTER"/>
    <property type="match status" value="1"/>
</dbReference>
<feature type="transmembrane region" description="Helical" evidence="7">
    <location>
        <begin position="330"/>
        <end position="352"/>
    </location>
</feature>
<keyword evidence="3" id="KW-1003">Cell membrane</keyword>
<evidence type="ECO:0000313" key="9">
    <source>
        <dbReference type="Proteomes" id="UP001163726"/>
    </source>
</evidence>
<accession>A0ABY7ANU9</accession>
<evidence type="ECO:0000256" key="5">
    <source>
        <dbReference type="ARBA" id="ARBA00022989"/>
    </source>
</evidence>
<proteinExistence type="inferred from homology"/>
<dbReference type="RefSeq" id="WP_268075409.1">
    <property type="nucleotide sequence ID" value="NZ_CP109965.1"/>
</dbReference>
<protein>
    <submittedName>
        <fullName evidence="8">Oligosaccharide flippase family protein</fullName>
    </submittedName>
</protein>
<gene>
    <name evidence="8" type="ORF">OLW01_04035</name>
</gene>
<feature type="transmembrane region" description="Helical" evidence="7">
    <location>
        <begin position="43"/>
        <end position="68"/>
    </location>
</feature>
<reference evidence="8" key="1">
    <citation type="submission" date="2022-10" db="EMBL/GenBank/DDBJ databases">
        <title>Catenovulum adriacola sp. nov. isolated in the Harbour of Susak.</title>
        <authorList>
            <person name="Schoch T."/>
            <person name="Reich S.J."/>
            <person name="Stoeferle S."/>
            <person name="Flaiz M."/>
            <person name="Kazda M."/>
            <person name="Riedel C.U."/>
            <person name="Duerre P."/>
        </authorList>
    </citation>
    <scope>NUCLEOTIDE SEQUENCE</scope>
    <source>
        <strain evidence="8">TS8</strain>
    </source>
</reference>
<dbReference type="InterPro" id="IPR050833">
    <property type="entry name" value="Poly_Biosynth_Transport"/>
</dbReference>
<dbReference type="Proteomes" id="UP001163726">
    <property type="component" value="Chromosome"/>
</dbReference>
<evidence type="ECO:0000313" key="8">
    <source>
        <dbReference type="EMBL" id="WAJ70980.1"/>
    </source>
</evidence>
<evidence type="ECO:0000256" key="7">
    <source>
        <dbReference type="SAM" id="Phobius"/>
    </source>
</evidence>
<evidence type="ECO:0000256" key="1">
    <source>
        <dbReference type="ARBA" id="ARBA00004651"/>
    </source>
</evidence>
<evidence type="ECO:0000256" key="2">
    <source>
        <dbReference type="ARBA" id="ARBA00007430"/>
    </source>
</evidence>
<evidence type="ECO:0000256" key="6">
    <source>
        <dbReference type="ARBA" id="ARBA00023136"/>
    </source>
</evidence>